<feature type="transmembrane region" description="Helical" evidence="10">
    <location>
        <begin position="299"/>
        <end position="319"/>
    </location>
</feature>
<feature type="transmembrane region" description="Helical" evidence="10">
    <location>
        <begin position="180"/>
        <end position="200"/>
    </location>
</feature>
<comment type="similarity">
    <text evidence="2 8">Belongs to the MLO family.</text>
</comment>
<sequence length="557" mass="63186">MAVGDSSVRSLEYTPTWAVAVVCFVIIFVSIVIEKSIHHLTKWLKSHRKTALYDAVDRLKSELMLLGFMSLILAVTQKSISRICIPNRLADIMLPCRKEAETETATVEHLQHLVVGFIGKLLPAAANGVYNGSLWMVAHRRLADDVDEAADDGSSTVTDSCSKRGMVALVSQEGVQQLQIFIFVLAVMQIVYSVLTMALGRAKVWEKETQTTEYQVENDPNRFRFAKQTTFGRRHMTHCTDTPVYLWIKCLFRQFFHSVAKVDYLTLRHGFIAAHLSTRHNHFNFQKYIQRSLEEDFKVVASISPLMWFIVAIFMLVNVRGWNVHLWASCVSLFLLLVVGTKLEVIVAKMALQLKNQSSVIIGTPLVQPHDNLFWFGQPRFVLALLHLTLFVNAFELAFFIWVTIQFGFNSCYHEQLVIIITRLVLAVSVQVICSYITLPLYALVTQMGSEFKSKVLEEQVSGIIKQWHAEVRQRRRKQEQITLVSPRTSLSTKWSLRSSPTDLSSHHRPTPMLTDQGKNIIAGGGEITEEQDEKTNEVAGSSWIPYQEGTVELSIV</sequence>
<dbReference type="PANTHER" id="PTHR31942:SF59">
    <property type="entry name" value="MLO-LIKE PROTEIN"/>
    <property type="match status" value="1"/>
</dbReference>
<comment type="subcellular location">
    <subcellularLocation>
        <location evidence="1 8">Membrane</location>
        <topology evidence="1 8">Multi-pass membrane protein</topology>
    </subcellularLocation>
</comment>
<protein>
    <recommendedName>
        <fullName evidence="8">MLO-like protein</fullName>
    </recommendedName>
</protein>
<dbReference type="InterPro" id="IPR004326">
    <property type="entry name" value="Mlo"/>
</dbReference>
<evidence type="ECO:0000256" key="6">
    <source>
        <dbReference type="ARBA" id="ARBA00023136"/>
    </source>
</evidence>
<dbReference type="Pfam" id="PF03094">
    <property type="entry name" value="Mlo"/>
    <property type="match status" value="1"/>
</dbReference>
<evidence type="ECO:0000256" key="4">
    <source>
        <dbReference type="ARBA" id="ARBA00022821"/>
    </source>
</evidence>
<feature type="transmembrane region" description="Helical" evidence="10">
    <location>
        <begin position="381"/>
        <end position="405"/>
    </location>
</feature>
<evidence type="ECO:0000256" key="1">
    <source>
        <dbReference type="ARBA" id="ARBA00004141"/>
    </source>
</evidence>
<evidence type="ECO:0000313" key="12">
    <source>
        <dbReference type="Proteomes" id="UP000241394"/>
    </source>
</evidence>
<keyword evidence="7 8" id="KW-0568">Pathogenesis-related protein</keyword>
<evidence type="ECO:0000256" key="7">
    <source>
        <dbReference type="ARBA" id="ARBA00023265"/>
    </source>
</evidence>
<keyword evidence="6 8" id="KW-0472">Membrane</keyword>
<feature type="region of interest" description="Disordered" evidence="9">
    <location>
        <begin position="494"/>
        <end position="517"/>
    </location>
</feature>
<dbReference type="STRING" id="1590841.A0A2R6R844"/>
<dbReference type="PANTHER" id="PTHR31942">
    <property type="entry name" value="MLO-LIKE PROTEIN 1"/>
    <property type="match status" value="1"/>
</dbReference>
<evidence type="ECO:0000256" key="5">
    <source>
        <dbReference type="ARBA" id="ARBA00022989"/>
    </source>
</evidence>
<dbReference type="EMBL" id="NKQK01000008">
    <property type="protein sequence ID" value="PSS23719.1"/>
    <property type="molecule type" value="Genomic_DNA"/>
</dbReference>
<evidence type="ECO:0000256" key="10">
    <source>
        <dbReference type="SAM" id="Phobius"/>
    </source>
</evidence>
<evidence type="ECO:0000313" key="11">
    <source>
        <dbReference type="EMBL" id="PSS23719.1"/>
    </source>
</evidence>
<dbReference type="Gramene" id="PSS23719">
    <property type="protein sequence ID" value="PSS23719"/>
    <property type="gene ID" value="CEY00_Acc08542"/>
</dbReference>
<evidence type="ECO:0000256" key="9">
    <source>
        <dbReference type="SAM" id="MobiDB-lite"/>
    </source>
</evidence>
<keyword evidence="4 8" id="KW-0611">Plant defense</keyword>
<feature type="transmembrane region" description="Helical" evidence="10">
    <location>
        <begin position="17"/>
        <end position="38"/>
    </location>
</feature>
<feature type="compositionally biased region" description="Polar residues" evidence="9">
    <location>
        <begin position="494"/>
        <end position="504"/>
    </location>
</feature>
<comment type="domain">
    <text evidence="8">The C-terminus contains a calmodulin-binding domain, which binds calmodulin in a calcium-dependent fashion.</text>
</comment>
<name>A0A2R6R844_ACTCC</name>
<keyword evidence="5 8" id="KW-1133">Transmembrane helix</keyword>
<dbReference type="GO" id="GO:0016020">
    <property type="term" value="C:membrane"/>
    <property type="evidence" value="ECO:0007669"/>
    <property type="project" value="UniProtKB-SubCell"/>
</dbReference>
<dbReference type="FunCoup" id="A0A2R6R844">
    <property type="interactions" value="1"/>
</dbReference>
<reference evidence="11 12" key="1">
    <citation type="submission" date="2017-07" db="EMBL/GenBank/DDBJ databases">
        <title>An improved, manually edited Actinidia chinensis var. chinensis (kiwifruit) genome highlights the challenges associated with draft genomes and gene prediction in plants.</title>
        <authorList>
            <person name="Pilkington S."/>
            <person name="Crowhurst R."/>
            <person name="Hilario E."/>
            <person name="Nardozza S."/>
            <person name="Fraser L."/>
            <person name="Peng Y."/>
            <person name="Gunaseelan K."/>
            <person name="Simpson R."/>
            <person name="Tahir J."/>
            <person name="Deroles S."/>
            <person name="Templeton K."/>
            <person name="Luo Z."/>
            <person name="Davy M."/>
            <person name="Cheng C."/>
            <person name="Mcneilage M."/>
            <person name="Scaglione D."/>
            <person name="Liu Y."/>
            <person name="Zhang Q."/>
            <person name="Datson P."/>
            <person name="De Silva N."/>
            <person name="Gardiner S."/>
            <person name="Bassett H."/>
            <person name="Chagne D."/>
            <person name="Mccallum J."/>
            <person name="Dzierzon H."/>
            <person name="Deng C."/>
            <person name="Wang Y.-Y."/>
            <person name="Barron N."/>
            <person name="Manako K."/>
            <person name="Bowen J."/>
            <person name="Foster T."/>
            <person name="Erridge Z."/>
            <person name="Tiffin H."/>
            <person name="Waite C."/>
            <person name="Davies K."/>
            <person name="Grierson E."/>
            <person name="Laing W."/>
            <person name="Kirk R."/>
            <person name="Chen X."/>
            <person name="Wood M."/>
            <person name="Montefiori M."/>
            <person name="Brummell D."/>
            <person name="Schwinn K."/>
            <person name="Catanach A."/>
            <person name="Fullerton C."/>
            <person name="Li D."/>
            <person name="Meiyalaghan S."/>
            <person name="Nieuwenhuizen N."/>
            <person name="Read N."/>
            <person name="Prakash R."/>
            <person name="Hunter D."/>
            <person name="Zhang H."/>
            <person name="Mckenzie M."/>
            <person name="Knabel M."/>
            <person name="Harris A."/>
            <person name="Allan A."/>
            <person name="Chen A."/>
            <person name="Janssen B."/>
            <person name="Plunkett B."/>
            <person name="Dwamena C."/>
            <person name="Voogd C."/>
            <person name="Leif D."/>
            <person name="Lafferty D."/>
            <person name="Souleyre E."/>
            <person name="Varkonyi-Gasic E."/>
            <person name="Gambi F."/>
            <person name="Hanley J."/>
            <person name="Yao J.-L."/>
            <person name="Cheung J."/>
            <person name="David K."/>
            <person name="Warren B."/>
            <person name="Marsh K."/>
            <person name="Snowden K."/>
            <person name="Lin-Wang K."/>
            <person name="Brian L."/>
            <person name="Martinez-Sanchez M."/>
            <person name="Wang M."/>
            <person name="Ileperuma N."/>
            <person name="Macnee N."/>
            <person name="Campin R."/>
            <person name="Mcatee P."/>
            <person name="Drummond R."/>
            <person name="Espley R."/>
            <person name="Ireland H."/>
            <person name="Wu R."/>
            <person name="Atkinson R."/>
            <person name="Karunairetnam S."/>
            <person name="Bulley S."/>
            <person name="Chunkath S."/>
            <person name="Hanley Z."/>
            <person name="Storey R."/>
            <person name="Thrimawithana A."/>
            <person name="Thomson S."/>
            <person name="David C."/>
            <person name="Testolin R."/>
        </authorList>
    </citation>
    <scope>NUCLEOTIDE SEQUENCE [LARGE SCALE GENOMIC DNA]</scope>
    <source>
        <strain evidence="12">cv. Red5</strain>
        <tissue evidence="11">Young leaf</tissue>
    </source>
</reference>
<feature type="transmembrane region" description="Helical" evidence="10">
    <location>
        <begin position="417"/>
        <end position="445"/>
    </location>
</feature>
<dbReference type="AlphaFoldDB" id="A0A2R6R844"/>
<accession>A0A2R6R844</accession>
<keyword evidence="8" id="KW-0112">Calmodulin-binding</keyword>
<proteinExistence type="inferred from homology"/>
<dbReference type="InParanoid" id="A0A2R6R844"/>
<gene>
    <name evidence="8" type="primary">MLO</name>
    <name evidence="11" type="ORF">CEY00_Acc08542</name>
</gene>
<reference evidence="12" key="2">
    <citation type="journal article" date="2018" name="BMC Genomics">
        <title>A manually annotated Actinidia chinensis var. chinensis (kiwifruit) genome highlights the challenges associated with draft genomes and gene prediction in plants.</title>
        <authorList>
            <person name="Pilkington S.M."/>
            <person name="Crowhurst R."/>
            <person name="Hilario E."/>
            <person name="Nardozza S."/>
            <person name="Fraser L."/>
            <person name="Peng Y."/>
            <person name="Gunaseelan K."/>
            <person name="Simpson R."/>
            <person name="Tahir J."/>
            <person name="Deroles S.C."/>
            <person name="Templeton K."/>
            <person name="Luo Z."/>
            <person name="Davy M."/>
            <person name="Cheng C."/>
            <person name="McNeilage M."/>
            <person name="Scaglione D."/>
            <person name="Liu Y."/>
            <person name="Zhang Q."/>
            <person name="Datson P."/>
            <person name="De Silva N."/>
            <person name="Gardiner S.E."/>
            <person name="Bassett H."/>
            <person name="Chagne D."/>
            <person name="McCallum J."/>
            <person name="Dzierzon H."/>
            <person name="Deng C."/>
            <person name="Wang Y.Y."/>
            <person name="Barron L."/>
            <person name="Manako K."/>
            <person name="Bowen J."/>
            <person name="Foster T.M."/>
            <person name="Erridge Z.A."/>
            <person name="Tiffin H."/>
            <person name="Waite C.N."/>
            <person name="Davies K.M."/>
            <person name="Grierson E.P."/>
            <person name="Laing W.A."/>
            <person name="Kirk R."/>
            <person name="Chen X."/>
            <person name="Wood M."/>
            <person name="Montefiori M."/>
            <person name="Brummell D.A."/>
            <person name="Schwinn K.E."/>
            <person name="Catanach A."/>
            <person name="Fullerton C."/>
            <person name="Li D."/>
            <person name="Meiyalaghan S."/>
            <person name="Nieuwenhuizen N."/>
            <person name="Read N."/>
            <person name="Prakash R."/>
            <person name="Hunter D."/>
            <person name="Zhang H."/>
            <person name="McKenzie M."/>
            <person name="Knabel M."/>
            <person name="Harris A."/>
            <person name="Allan A.C."/>
            <person name="Gleave A."/>
            <person name="Chen A."/>
            <person name="Janssen B.J."/>
            <person name="Plunkett B."/>
            <person name="Ampomah-Dwamena C."/>
            <person name="Voogd C."/>
            <person name="Leif D."/>
            <person name="Lafferty D."/>
            <person name="Souleyre E.J.F."/>
            <person name="Varkonyi-Gasic E."/>
            <person name="Gambi F."/>
            <person name="Hanley J."/>
            <person name="Yao J.L."/>
            <person name="Cheung J."/>
            <person name="David K.M."/>
            <person name="Warren B."/>
            <person name="Marsh K."/>
            <person name="Snowden K.C."/>
            <person name="Lin-Wang K."/>
            <person name="Brian L."/>
            <person name="Martinez-Sanchez M."/>
            <person name="Wang M."/>
            <person name="Ileperuma N."/>
            <person name="Macnee N."/>
            <person name="Campin R."/>
            <person name="McAtee P."/>
            <person name="Drummond R.S.M."/>
            <person name="Espley R.V."/>
            <person name="Ireland H.S."/>
            <person name="Wu R."/>
            <person name="Atkinson R.G."/>
            <person name="Karunairetnam S."/>
            <person name="Bulley S."/>
            <person name="Chunkath S."/>
            <person name="Hanley Z."/>
            <person name="Storey R."/>
            <person name="Thrimawithana A.H."/>
            <person name="Thomson S."/>
            <person name="David C."/>
            <person name="Testolin R."/>
            <person name="Huang H."/>
            <person name="Hellens R.P."/>
            <person name="Schaffer R.J."/>
        </authorList>
    </citation>
    <scope>NUCLEOTIDE SEQUENCE [LARGE SCALE GENOMIC DNA]</scope>
    <source>
        <strain evidence="12">cv. Red5</strain>
    </source>
</reference>
<feature type="transmembrane region" description="Helical" evidence="10">
    <location>
        <begin position="325"/>
        <end position="347"/>
    </location>
</feature>
<keyword evidence="12" id="KW-1185">Reference proteome</keyword>
<dbReference type="GO" id="GO:0005516">
    <property type="term" value="F:calmodulin binding"/>
    <property type="evidence" value="ECO:0007669"/>
    <property type="project" value="UniProtKB-KW"/>
</dbReference>
<dbReference type="Proteomes" id="UP000241394">
    <property type="component" value="Chromosome LG8"/>
</dbReference>
<comment type="function">
    <text evidence="8">May be involved in modulation of pathogen defense and leaf cell death.</text>
</comment>
<dbReference type="GO" id="GO:0006952">
    <property type="term" value="P:defense response"/>
    <property type="evidence" value="ECO:0007669"/>
    <property type="project" value="UniProtKB-KW"/>
</dbReference>
<evidence type="ECO:0000256" key="8">
    <source>
        <dbReference type="RuleBase" id="RU280816"/>
    </source>
</evidence>
<dbReference type="OMA" id="WHARAKK"/>
<comment type="caution">
    <text evidence="11">The sequence shown here is derived from an EMBL/GenBank/DDBJ whole genome shotgun (WGS) entry which is preliminary data.</text>
</comment>
<dbReference type="OrthoDB" id="1388414at2759"/>
<evidence type="ECO:0000256" key="2">
    <source>
        <dbReference type="ARBA" id="ARBA00006574"/>
    </source>
</evidence>
<evidence type="ECO:0000256" key="3">
    <source>
        <dbReference type="ARBA" id="ARBA00022692"/>
    </source>
</evidence>
<keyword evidence="3 8" id="KW-0812">Transmembrane</keyword>
<organism evidence="11 12">
    <name type="scientific">Actinidia chinensis var. chinensis</name>
    <name type="common">Chinese soft-hair kiwi</name>
    <dbReference type="NCBI Taxonomy" id="1590841"/>
    <lineage>
        <taxon>Eukaryota</taxon>
        <taxon>Viridiplantae</taxon>
        <taxon>Streptophyta</taxon>
        <taxon>Embryophyta</taxon>
        <taxon>Tracheophyta</taxon>
        <taxon>Spermatophyta</taxon>
        <taxon>Magnoliopsida</taxon>
        <taxon>eudicotyledons</taxon>
        <taxon>Gunneridae</taxon>
        <taxon>Pentapetalae</taxon>
        <taxon>asterids</taxon>
        <taxon>Ericales</taxon>
        <taxon>Actinidiaceae</taxon>
        <taxon>Actinidia</taxon>
    </lineage>
</organism>